<accession>A0A8D9BF73</accession>
<keyword evidence="1" id="KW-1133">Transmembrane helix</keyword>
<dbReference type="EMBL" id="HBUF01636160">
    <property type="protein sequence ID" value="CAG6784166.1"/>
    <property type="molecule type" value="Transcribed_RNA"/>
</dbReference>
<reference evidence="2" key="1">
    <citation type="submission" date="2021-05" db="EMBL/GenBank/DDBJ databases">
        <authorList>
            <person name="Alioto T."/>
            <person name="Alioto T."/>
            <person name="Gomez Garrido J."/>
        </authorList>
    </citation>
    <scope>NUCLEOTIDE SEQUENCE</scope>
</reference>
<name>A0A8D9BF73_9HEMI</name>
<organism evidence="2">
    <name type="scientific">Cacopsylla melanoneura</name>
    <dbReference type="NCBI Taxonomy" id="428564"/>
    <lineage>
        <taxon>Eukaryota</taxon>
        <taxon>Metazoa</taxon>
        <taxon>Ecdysozoa</taxon>
        <taxon>Arthropoda</taxon>
        <taxon>Hexapoda</taxon>
        <taxon>Insecta</taxon>
        <taxon>Pterygota</taxon>
        <taxon>Neoptera</taxon>
        <taxon>Paraneoptera</taxon>
        <taxon>Hemiptera</taxon>
        <taxon>Sternorrhyncha</taxon>
        <taxon>Psylloidea</taxon>
        <taxon>Psyllidae</taxon>
        <taxon>Psyllinae</taxon>
        <taxon>Cacopsylla</taxon>
    </lineage>
</organism>
<protein>
    <submittedName>
        <fullName evidence="2">Uncharacterized protein</fullName>
    </submittedName>
</protein>
<dbReference type="EMBL" id="HBUF01636151">
    <property type="protein sequence ID" value="CAG6784144.1"/>
    <property type="molecule type" value="Transcribed_RNA"/>
</dbReference>
<feature type="transmembrane region" description="Helical" evidence="1">
    <location>
        <begin position="79"/>
        <end position="100"/>
    </location>
</feature>
<sequence length="101" mass="12017">MFFIHRSRSRTVLEPGVGVGKRRTPTPKFVCPKLLVLFCFFFFFFFYILNWFTNGPNQLFLVSKYIYYLSRNVKIHYFIGKYVSIGQISVKLLLSILFLVK</sequence>
<evidence type="ECO:0000313" key="2">
    <source>
        <dbReference type="EMBL" id="CAG6784144.1"/>
    </source>
</evidence>
<dbReference type="EMBL" id="HBUF01636157">
    <property type="protein sequence ID" value="CAG6784160.1"/>
    <property type="molecule type" value="Transcribed_RNA"/>
</dbReference>
<keyword evidence="1" id="KW-0812">Transmembrane</keyword>
<dbReference type="AlphaFoldDB" id="A0A8D9BF73"/>
<proteinExistence type="predicted"/>
<feature type="transmembrane region" description="Helical" evidence="1">
    <location>
        <begin position="30"/>
        <end position="52"/>
    </location>
</feature>
<keyword evidence="1" id="KW-0472">Membrane</keyword>
<evidence type="ECO:0000256" key="1">
    <source>
        <dbReference type="SAM" id="Phobius"/>
    </source>
</evidence>